<organism evidence="2 3">
    <name type="scientific">Methylocapsa polymorpha</name>
    <dbReference type="NCBI Taxonomy" id="3080828"/>
    <lineage>
        <taxon>Bacteria</taxon>
        <taxon>Pseudomonadati</taxon>
        <taxon>Pseudomonadota</taxon>
        <taxon>Alphaproteobacteria</taxon>
        <taxon>Hyphomicrobiales</taxon>
        <taxon>Beijerinckiaceae</taxon>
        <taxon>Methylocapsa</taxon>
    </lineage>
</organism>
<dbReference type="InterPro" id="IPR016130">
    <property type="entry name" value="Tyr_Pase_AS"/>
</dbReference>
<dbReference type="Gene3D" id="3.90.190.10">
    <property type="entry name" value="Protein tyrosine phosphatase superfamily"/>
    <property type="match status" value="1"/>
</dbReference>
<dbReference type="Proteomes" id="UP001626536">
    <property type="component" value="Chromosome"/>
</dbReference>
<keyword evidence="3" id="KW-1185">Reference proteome</keyword>
<name>A0ABZ0HSY8_9HYPH</name>
<evidence type="ECO:0000259" key="1">
    <source>
        <dbReference type="PROSITE" id="PS50056"/>
    </source>
</evidence>
<evidence type="ECO:0000313" key="2">
    <source>
        <dbReference type="EMBL" id="WOJ90040.1"/>
    </source>
</evidence>
<proteinExistence type="predicted"/>
<gene>
    <name evidence="2" type="ORF">RZS28_01630</name>
</gene>
<feature type="domain" description="Tyrosine specific protein phosphatases" evidence="1">
    <location>
        <begin position="69"/>
        <end position="124"/>
    </location>
</feature>
<reference evidence="2 3" key="1">
    <citation type="submission" date="2023-10" db="EMBL/GenBank/DDBJ databases">
        <title>Novel methanotroph of the genus Methylocapsa from a subarctic wetland.</title>
        <authorList>
            <person name="Belova S.E."/>
            <person name="Oshkin I.Y."/>
            <person name="Miroshnikov K."/>
            <person name="Dedysh S.N."/>
        </authorList>
    </citation>
    <scope>NUCLEOTIDE SEQUENCE [LARGE SCALE GENOMIC DNA]</scope>
    <source>
        <strain evidence="2 3">RX1</strain>
    </source>
</reference>
<sequence length="170" mass="18557">MSNIHVCSLAKVPETLRSTGARTLVTLINWETEVTRPPEIAPERHLHVAVSDIIEEVEGHILPSDSHVSELLAFVREWDRADPLLIHCWAGISRSTAAAFITACALSPESDEREIAQAIRQKSPTATPNARLVAVADAMLGRGGRMADAVRQIGRGYECDEGVPFALDLR</sequence>
<dbReference type="SUPFAM" id="SSF52799">
    <property type="entry name" value="(Phosphotyrosine protein) phosphatases II"/>
    <property type="match status" value="1"/>
</dbReference>
<protein>
    <submittedName>
        <fullName evidence="2">Tyrosine phosphatase family protein</fullName>
    </submittedName>
</protein>
<dbReference type="PROSITE" id="PS00383">
    <property type="entry name" value="TYR_PHOSPHATASE_1"/>
    <property type="match status" value="1"/>
</dbReference>
<accession>A0ABZ0HSY8</accession>
<dbReference type="InterPro" id="IPR000387">
    <property type="entry name" value="Tyr_Pase_dom"/>
</dbReference>
<dbReference type="EMBL" id="CP136862">
    <property type="protein sequence ID" value="WOJ90040.1"/>
    <property type="molecule type" value="Genomic_DNA"/>
</dbReference>
<evidence type="ECO:0000313" key="3">
    <source>
        <dbReference type="Proteomes" id="UP001626536"/>
    </source>
</evidence>
<dbReference type="InterPro" id="IPR029021">
    <property type="entry name" value="Prot-tyrosine_phosphatase-like"/>
</dbReference>
<dbReference type="InterPro" id="IPR000242">
    <property type="entry name" value="PTP_cat"/>
</dbReference>
<dbReference type="RefSeq" id="WP_407339484.1">
    <property type="nucleotide sequence ID" value="NZ_CP136862.1"/>
</dbReference>
<dbReference type="Pfam" id="PF00102">
    <property type="entry name" value="Y_phosphatase"/>
    <property type="match status" value="1"/>
</dbReference>
<dbReference type="PROSITE" id="PS50056">
    <property type="entry name" value="TYR_PHOSPHATASE_2"/>
    <property type="match status" value="1"/>
</dbReference>